<accession>A0A0E0LU74</accession>
<proteinExistence type="predicted"/>
<name>A0A0E0LU74_ORYPU</name>
<dbReference type="Gramene" id="OPUNC08G11140.1">
    <property type="protein sequence ID" value="OPUNC08G11140.1"/>
    <property type="gene ID" value="OPUNC08G11140"/>
</dbReference>
<dbReference type="AlphaFoldDB" id="A0A0E0LU74"/>
<feature type="compositionally biased region" description="Basic and acidic residues" evidence="1">
    <location>
        <begin position="39"/>
        <end position="64"/>
    </location>
</feature>
<feature type="region of interest" description="Disordered" evidence="1">
    <location>
        <begin position="1"/>
        <end position="64"/>
    </location>
</feature>
<keyword evidence="3" id="KW-1185">Reference proteome</keyword>
<evidence type="ECO:0000256" key="1">
    <source>
        <dbReference type="SAM" id="MobiDB-lite"/>
    </source>
</evidence>
<evidence type="ECO:0000313" key="3">
    <source>
        <dbReference type="Proteomes" id="UP000026962"/>
    </source>
</evidence>
<evidence type="ECO:0000313" key="2">
    <source>
        <dbReference type="EnsemblPlants" id="OPUNC08G11140.1"/>
    </source>
</evidence>
<reference evidence="2" key="1">
    <citation type="submission" date="2015-04" db="UniProtKB">
        <authorList>
            <consortium name="EnsemblPlants"/>
        </authorList>
    </citation>
    <scope>IDENTIFICATION</scope>
</reference>
<protein>
    <submittedName>
        <fullName evidence="2">Uncharacterized protein</fullName>
    </submittedName>
</protein>
<dbReference type="Proteomes" id="UP000026962">
    <property type="component" value="Chromosome 8"/>
</dbReference>
<dbReference type="HOGENOM" id="CLU_1621675_0_0_1"/>
<feature type="compositionally biased region" description="Basic and acidic residues" evidence="1">
    <location>
        <begin position="10"/>
        <end position="22"/>
    </location>
</feature>
<organism evidence="2">
    <name type="scientific">Oryza punctata</name>
    <name type="common">Red rice</name>
    <dbReference type="NCBI Taxonomy" id="4537"/>
    <lineage>
        <taxon>Eukaryota</taxon>
        <taxon>Viridiplantae</taxon>
        <taxon>Streptophyta</taxon>
        <taxon>Embryophyta</taxon>
        <taxon>Tracheophyta</taxon>
        <taxon>Spermatophyta</taxon>
        <taxon>Magnoliopsida</taxon>
        <taxon>Liliopsida</taxon>
        <taxon>Poales</taxon>
        <taxon>Poaceae</taxon>
        <taxon>BOP clade</taxon>
        <taxon>Oryzoideae</taxon>
        <taxon>Oryzeae</taxon>
        <taxon>Oryzinae</taxon>
        <taxon>Oryza</taxon>
    </lineage>
</organism>
<sequence length="164" mass="18748">MDSDAVWMEKQGRPWRGSERCGRTGPPNLRGPTPAAQEPNRRMRETEKPNRRGENCERRERDRVSEIAAAAPPTSSLLLTRRDRQIAQSSRERRAELPCRCVDASPAARSRCFLLARRQDLWTRRTIVGFLISIIKASMLVSHWDLEKSGPAEERGHRLRHAAA</sequence>
<reference evidence="2" key="2">
    <citation type="submission" date="2018-05" db="EMBL/GenBank/DDBJ databases">
        <title>OpunRS2 (Oryza punctata Reference Sequence Version 2).</title>
        <authorList>
            <person name="Zhang J."/>
            <person name="Kudrna D."/>
            <person name="Lee S."/>
            <person name="Talag J."/>
            <person name="Welchert J."/>
            <person name="Wing R.A."/>
        </authorList>
    </citation>
    <scope>NUCLEOTIDE SEQUENCE [LARGE SCALE GENOMIC DNA]</scope>
</reference>
<dbReference type="EnsemblPlants" id="OPUNC08G11140.1">
    <property type="protein sequence ID" value="OPUNC08G11140.1"/>
    <property type="gene ID" value="OPUNC08G11140"/>
</dbReference>